<dbReference type="Gene3D" id="1.10.10.2840">
    <property type="entry name" value="PucR C-terminal helix-turn-helix domain"/>
    <property type="match status" value="1"/>
</dbReference>
<dbReference type="InterPro" id="IPR025736">
    <property type="entry name" value="PucR_C-HTH_dom"/>
</dbReference>
<dbReference type="Gene3D" id="1.20.5.5100">
    <property type="match status" value="1"/>
</dbReference>
<dbReference type="InterPro" id="IPR041522">
    <property type="entry name" value="CdaR_GGDEF"/>
</dbReference>
<dbReference type="Proteomes" id="UP000469292">
    <property type="component" value="Unassembled WGS sequence"/>
</dbReference>
<evidence type="ECO:0000259" key="2">
    <source>
        <dbReference type="Pfam" id="PF13556"/>
    </source>
</evidence>
<dbReference type="AlphaFoldDB" id="A0A6I5MZI6"/>
<reference evidence="4 5" key="1">
    <citation type="submission" date="2019-09" db="EMBL/GenBank/DDBJ databases">
        <title>Phylogenetic characterization of a novel taxon of the genus Bifidobacterium: Bifidobacterium choloepi sp. nov.</title>
        <authorList>
            <person name="Modesto M."/>
            <person name="Satti M."/>
        </authorList>
    </citation>
    <scope>NUCLEOTIDE SEQUENCE [LARGE SCALE GENOMIC DNA]</scope>
    <source>
        <strain evidence="4 5">BRDM6</strain>
    </source>
</reference>
<evidence type="ECO:0000256" key="1">
    <source>
        <dbReference type="ARBA" id="ARBA00006754"/>
    </source>
</evidence>
<accession>A0A6I5MZI6</accession>
<evidence type="ECO:0000259" key="3">
    <source>
        <dbReference type="Pfam" id="PF17853"/>
    </source>
</evidence>
<proteinExistence type="inferred from homology"/>
<dbReference type="EMBL" id="VYSG01000001">
    <property type="protein sequence ID" value="NEG69717.1"/>
    <property type="molecule type" value="Genomic_DNA"/>
</dbReference>
<evidence type="ECO:0000313" key="4">
    <source>
        <dbReference type="EMBL" id="NEG69717.1"/>
    </source>
</evidence>
<dbReference type="RefSeq" id="WP_163227252.1">
    <property type="nucleotide sequence ID" value="NZ_VYSG01000001.1"/>
</dbReference>
<dbReference type="PANTHER" id="PTHR33744:SF7">
    <property type="entry name" value="PUCR FAMILY TRANSCRIPTIONAL REGULATOR"/>
    <property type="match status" value="1"/>
</dbReference>
<gene>
    <name evidence="4" type="ORF">F6S87_03655</name>
</gene>
<name>A0A6I5MZI6_9BIFI</name>
<dbReference type="Pfam" id="PF13556">
    <property type="entry name" value="HTH_30"/>
    <property type="match status" value="1"/>
</dbReference>
<dbReference type="PANTHER" id="PTHR33744">
    <property type="entry name" value="CARBOHYDRATE DIACID REGULATOR"/>
    <property type="match status" value="1"/>
</dbReference>
<comment type="caution">
    <text evidence="4">The sequence shown here is derived from an EMBL/GenBank/DDBJ whole genome shotgun (WGS) entry which is preliminary data.</text>
</comment>
<feature type="domain" description="PucR C-terminal helix-turn-helix" evidence="2">
    <location>
        <begin position="201"/>
        <end position="255"/>
    </location>
</feature>
<comment type="similarity">
    <text evidence="1">Belongs to the CdaR family.</text>
</comment>
<protein>
    <submittedName>
        <fullName evidence="4">PucR family transcriptional regulator</fullName>
    </submittedName>
</protein>
<organism evidence="4 5">
    <name type="scientific">Bifidobacterium choloepi</name>
    <dbReference type="NCBI Taxonomy" id="2614131"/>
    <lineage>
        <taxon>Bacteria</taxon>
        <taxon>Bacillati</taxon>
        <taxon>Actinomycetota</taxon>
        <taxon>Actinomycetes</taxon>
        <taxon>Bifidobacteriales</taxon>
        <taxon>Bifidobacteriaceae</taxon>
        <taxon>Bifidobacterium</taxon>
    </lineage>
</organism>
<dbReference type="Gene3D" id="3.30.70.2730">
    <property type="match status" value="1"/>
</dbReference>
<evidence type="ECO:0000313" key="5">
    <source>
        <dbReference type="Proteomes" id="UP000469292"/>
    </source>
</evidence>
<sequence>MDSDQGDVLDLLGGRTDDATIERLAFECLVHGLADDRIVSLMNILGWLGDFDCFAVGGEPAGGNPAAALAALRRVVADLGGRRVVFGVYGTFVIAAIRANATVTPEATCAALLDAGVFADASPVYLSTMRSNVPGAVQAVRETLFSLQAAPALPSPERPIRGDELLPERALLGDDYAREELYYNVYAVLRGESDDDPTYLTVSTFLNHGGSLEATARDLNVHPNTVRYRLKRAAETIGWDATDPRDAFVLATAIAIGRMRDR</sequence>
<feature type="domain" description="CdaR GGDEF-like" evidence="3">
    <location>
        <begin position="32"/>
        <end position="144"/>
    </location>
</feature>
<keyword evidence="5" id="KW-1185">Reference proteome</keyword>
<dbReference type="InterPro" id="IPR042070">
    <property type="entry name" value="PucR_C-HTH_sf"/>
</dbReference>
<dbReference type="Pfam" id="PF17853">
    <property type="entry name" value="GGDEF_2"/>
    <property type="match status" value="1"/>
</dbReference>
<dbReference type="InterPro" id="IPR051448">
    <property type="entry name" value="CdaR-like_regulators"/>
</dbReference>